<evidence type="ECO:0000313" key="2">
    <source>
        <dbReference type="EMBL" id="MTJ05908.1"/>
    </source>
</evidence>
<dbReference type="RefSeq" id="WP_273251055.1">
    <property type="nucleotide sequence ID" value="NZ_VENJ01000030.1"/>
</dbReference>
<dbReference type="PIRSF" id="PIRSF004633">
    <property type="entry name" value="UCP_PLP_oxd"/>
    <property type="match status" value="1"/>
</dbReference>
<protein>
    <submittedName>
        <fullName evidence="2">Pyridoxamine 5-phosphate oxidase</fullName>
    </submittedName>
</protein>
<comment type="caution">
    <text evidence="2">The sequence shown here is derived from an EMBL/GenBank/DDBJ whole genome shotgun (WGS) entry which is preliminary data.</text>
</comment>
<dbReference type="Proteomes" id="UP000483078">
    <property type="component" value="Unassembled WGS sequence"/>
</dbReference>
<dbReference type="EMBL" id="VENJ01000030">
    <property type="protein sequence ID" value="MTJ05908.1"/>
    <property type="molecule type" value="Genomic_DNA"/>
</dbReference>
<dbReference type="Gene3D" id="2.30.110.10">
    <property type="entry name" value="Electron Transport, Fmn-binding Protein, Chain A"/>
    <property type="match status" value="1"/>
</dbReference>
<feature type="domain" description="CREG-like beta-barrel" evidence="1">
    <location>
        <begin position="11"/>
        <end position="159"/>
    </location>
</feature>
<dbReference type="Pfam" id="PF13883">
    <property type="entry name" value="CREG_beta-barrel"/>
    <property type="match status" value="1"/>
</dbReference>
<evidence type="ECO:0000259" key="1">
    <source>
        <dbReference type="Pfam" id="PF13883"/>
    </source>
</evidence>
<dbReference type="InterPro" id="IPR055343">
    <property type="entry name" value="CREG_beta-barrel"/>
</dbReference>
<proteinExistence type="predicted"/>
<reference evidence="2 3" key="1">
    <citation type="submission" date="2019-06" db="EMBL/GenBank/DDBJ databases">
        <title>Enrichment of Autotrophic Halophilic Microorganisms from Red Sea Brine Pool Using Microbial Electrosynthesis System.</title>
        <authorList>
            <person name="Alqahtani M.F."/>
            <person name="Bajracharya S."/>
            <person name="Katuri K.P."/>
            <person name="Ali M."/>
            <person name="Saikaly P.E."/>
        </authorList>
    </citation>
    <scope>NUCLEOTIDE SEQUENCE [LARGE SCALE GENOMIC DNA]</scope>
    <source>
        <strain evidence="2">MES6</strain>
    </source>
</reference>
<dbReference type="SUPFAM" id="SSF50475">
    <property type="entry name" value="FMN-binding split barrel"/>
    <property type="match status" value="1"/>
</dbReference>
<dbReference type="InterPro" id="IPR014419">
    <property type="entry name" value="HutZ"/>
</dbReference>
<organism evidence="2 3">
    <name type="scientific">Sediminimonas qiaohouensis</name>
    <dbReference type="NCBI Taxonomy" id="552061"/>
    <lineage>
        <taxon>Bacteria</taxon>
        <taxon>Pseudomonadati</taxon>
        <taxon>Pseudomonadota</taxon>
        <taxon>Alphaproteobacteria</taxon>
        <taxon>Rhodobacterales</taxon>
        <taxon>Roseobacteraceae</taxon>
        <taxon>Sediminimonas</taxon>
    </lineage>
</organism>
<accession>A0A7C9HNI2</accession>
<evidence type="ECO:0000313" key="3">
    <source>
        <dbReference type="Proteomes" id="UP000483078"/>
    </source>
</evidence>
<sequence>MQDTPAPGIRPTDDDAREMARGLLAQARTAALAVLDPDTAGPMASRIAFGRAPDGLPLSLISDLAAHSRALAADPRCSLLLDGPTGRGDPLNHPRLTLQARAHFVRHGADRHEALLHHYLAQHPKAKLYAGFADFAFVLFDVDRAMLNGGFGKAYHLTPADMGLAQPR</sequence>
<dbReference type="InterPro" id="IPR012349">
    <property type="entry name" value="Split_barrel_FMN-bd"/>
</dbReference>
<gene>
    <name evidence="2" type="ORF">FH759_14660</name>
</gene>
<dbReference type="AlphaFoldDB" id="A0A7C9HNI2"/>
<name>A0A7C9HNI2_9RHOB</name>